<evidence type="ECO:0000313" key="2">
    <source>
        <dbReference type="EMBL" id="AAD54922.1"/>
    </source>
</evidence>
<keyword evidence="2" id="KW-0150">Chloroplast</keyword>
<dbReference type="GeneID" id="1496909"/>
<dbReference type="RefSeq" id="NP_050951.1">
    <property type="nucleotide sequence ID" value="NC_000927.1"/>
</dbReference>
<dbReference type="GeneID" id="1496875"/>
<geneLocation type="chloroplast" evidence="2"/>
<reference evidence="2" key="1">
    <citation type="journal article" date="1999" name="Proc. Natl. Acad. Sci. U.S.A.">
        <title>The complete chloroplast DNA sequence of the green alga Nephroselmis olivacea: insights into the architecture of ancestral chloroplast genomes.</title>
        <authorList>
            <person name="Turmel M."/>
            <person name="Otis C."/>
            <person name="Lemieux C."/>
        </authorList>
    </citation>
    <scope>NUCLEOTIDE SEQUENCE [LARGE SCALE GENOMIC DNA]</scope>
    <source>
        <strain>NIES-484</strain>
    </source>
</reference>
<accession>Q9T4G2</accession>
<dbReference type="AlphaFoldDB" id="Q9T4G2"/>
<feature type="region of interest" description="Disordered" evidence="1">
    <location>
        <begin position="23"/>
        <end position="164"/>
    </location>
</feature>
<proteinExistence type="predicted"/>
<keyword evidence="2" id="KW-0934">Plastid</keyword>
<dbReference type="RefSeq" id="NP_050896.1">
    <property type="nucleotide sequence ID" value="NC_000927.1"/>
</dbReference>
<evidence type="ECO:0000256" key="1">
    <source>
        <dbReference type="SAM" id="MobiDB-lite"/>
    </source>
</evidence>
<dbReference type="EMBL" id="AF137379">
    <property type="protein sequence ID" value="AAD54867.1"/>
    <property type="molecule type" value="Genomic_DNA"/>
</dbReference>
<organism evidence="2">
    <name type="scientific">Nephroselmis olivacea</name>
    <name type="common">Green alga</name>
    <dbReference type="NCBI Taxonomy" id="31312"/>
    <lineage>
        <taxon>Eukaryota</taxon>
        <taxon>Viridiplantae</taxon>
        <taxon>Chlorophyta</taxon>
        <taxon>Nephroselmidophyceae</taxon>
        <taxon>Nephroselmidales</taxon>
        <taxon>Nephroselmidaceae</taxon>
        <taxon>Nephroselmis</taxon>
    </lineage>
</organism>
<name>Q9T4G2_NEPOL</name>
<sequence>MTQRNKRVKKGDEEKTANLFDLLLQPNHPANTRSMDQPSLTTKVEGPPPTENPPLEMTFPQEAEIPFVQEAEVPSPQELPKDPQPLELTFPHETEVQFPQELDSHKQESERQEHESQEPDKQEPDRLDDPGKQSDPQEEMGEPRRDSSKPHPKGQEFHPLDDGEVLEGLSKMRVKFLKSLRKELLKGQSEKGPGMTLQEACDYLKSSPDATVTGVLPEGLFCLDLDDLGPYKMGKFRRCEILTSTPRGGLHIILKETLRKRFPATGTLVTGINSRENSELL</sequence>
<feature type="compositionally biased region" description="Basic and acidic residues" evidence="1">
    <location>
        <begin position="102"/>
        <end position="132"/>
    </location>
</feature>
<feature type="compositionally biased region" description="Basic and acidic residues" evidence="1">
    <location>
        <begin position="141"/>
        <end position="161"/>
    </location>
</feature>
<protein>
    <submittedName>
        <fullName evidence="2">Uncharacterized protein</fullName>
    </submittedName>
</protein>
<dbReference type="EMBL" id="AF137379">
    <property type="protein sequence ID" value="AAD54922.1"/>
    <property type="molecule type" value="Genomic_DNA"/>
</dbReference>
<feature type="compositionally biased region" description="Polar residues" evidence="1">
    <location>
        <begin position="28"/>
        <end position="42"/>
    </location>
</feature>